<feature type="region of interest" description="Disordered" evidence="8">
    <location>
        <begin position="290"/>
        <end position="338"/>
    </location>
</feature>
<keyword evidence="12" id="KW-1185">Reference proteome</keyword>
<dbReference type="SUPFAM" id="SSF47005">
    <property type="entry name" value="Peripheral subunit-binding domain of 2-oxo acid dehydrogenase complex"/>
    <property type="match status" value="1"/>
</dbReference>
<evidence type="ECO:0000256" key="8">
    <source>
        <dbReference type="SAM" id="MobiDB-lite"/>
    </source>
</evidence>
<evidence type="ECO:0000313" key="11">
    <source>
        <dbReference type="EMBL" id="QEC80253.1"/>
    </source>
</evidence>
<evidence type="ECO:0000259" key="9">
    <source>
        <dbReference type="PROSITE" id="PS50968"/>
    </source>
</evidence>
<dbReference type="InterPro" id="IPR000089">
    <property type="entry name" value="Biotin_lipoyl"/>
</dbReference>
<dbReference type="PANTHER" id="PTHR43178">
    <property type="entry name" value="DIHYDROLIPOAMIDE ACETYLTRANSFERASE COMPONENT OF PYRUVATE DEHYDROGENASE COMPLEX"/>
    <property type="match status" value="1"/>
</dbReference>
<dbReference type="PROSITE" id="PS51826">
    <property type="entry name" value="PSBD"/>
    <property type="match status" value="1"/>
</dbReference>
<dbReference type="CDD" id="cd06849">
    <property type="entry name" value="lipoyl_domain"/>
    <property type="match status" value="1"/>
</dbReference>
<dbReference type="InterPro" id="IPR001078">
    <property type="entry name" value="2-oxoacid_DH_actylTfrase"/>
</dbReference>
<dbReference type="InterPro" id="IPR036625">
    <property type="entry name" value="E3-bd_dom_sf"/>
</dbReference>
<dbReference type="AlphaFoldDB" id="A0A5B8W8Y5"/>
<dbReference type="GO" id="GO:0031405">
    <property type="term" value="F:lipoic acid binding"/>
    <property type="evidence" value="ECO:0007669"/>
    <property type="project" value="TreeGrafter"/>
</dbReference>
<keyword evidence="4 7" id="KW-0808">Transferase</keyword>
<dbReference type="Gene3D" id="2.40.50.100">
    <property type="match status" value="1"/>
</dbReference>
<evidence type="ECO:0000256" key="2">
    <source>
        <dbReference type="ARBA" id="ARBA00007317"/>
    </source>
</evidence>
<evidence type="ECO:0000256" key="1">
    <source>
        <dbReference type="ARBA" id="ARBA00001938"/>
    </source>
</evidence>
<dbReference type="Pfam" id="PF00364">
    <property type="entry name" value="Biotin_lipoyl"/>
    <property type="match status" value="1"/>
</dbReference>
<accession>A0A5B8W8Y5</accession>
<dbReference type="InterPro" id="IPR050743">
    <property type="entry name" value="2-oxoacid_DH_E2_comp"/>
</dbReference>
<evidence type="ECO:0000256" key="5">
    <source>
        <dbReference type="ARBA" id="ARBA00022823"/>
    </source>
</evidence>
<dbReference type="SUPFAM" id="SSF52777">
    <property type="entry name" value="CoA-dependent acyltransferases"/>
    <property type="match status" value="1"/>
</dbReference>
<dbReference type="PANTHER" id="PTHR43178:SF5">
    <property type="entry name" value="LIPOAMIDE ACYLTRANSFERASE COMPONENT OF BRANCHED-CHAIN ALPHA-KETO ACID DEHYDROGENASE COMPLEX, MITOCHONDRIAL"/>
    <property type="match status" value="1"/>
</dbReference>
<comment type="cofactor">
    <cofactor evidence="1 7">
        <name>(R)-lipoate</name>
        <dbReference type="ChEBI" id="CHEBI:83088"/>
    </cofactor>
</comment>
<dbReference type="SUPFAM" id="SSF51230">
    <property type="entry name" value="Single hybrid motif"/>
    <property type="match status" value="1"/>
</dbReference>
<dbReference type="EC" id="2.3.1.-" evidence="7"/>
<dbReference type="EMBL" id="CP042437">
    <property type="protein sequence ID" value="QEC80253.1"/>
    <property type="molecule type" value="Genomic_DNA"/>
</dbReference>
<feature type="domain" description="Peripheral subunit-binding (PSBD)" evidence="10">
    <location>
        <begin position="182"/>
        <end position="222"/>
    </location>
</feature>
<reference evidence="11 12" key="1">
    <citation type="journal article" date="2013" name="J. Microbiol.">
        <title>Mucilaginibacter ginsenosidivorax sp. nov., with ginsenoside converting activity isolated from sediment.</title>
        <authorList>
            <person name="Kim J.K."/>
            <person name="Choi T.E."/>
            <person name="Liu Q.M."/>
            <person name="Park H.Y."/>
            <person name="Yi T.H."/>
            <person name="Yoon M.H."/>
            <person name="Kim S.C."/>
            <person name="Im W.T."/>
        </authorList>
    </citation>
    <scope>NUCLEOTIDE SEQUENCE [LARGE SCALE GENOMIC DNA]</scope>
    <source>
        <strain evidence="11 12">KHI28</strain>
    </source>
</reference>
<organism evidence="11 12">
    <name type="scientific">Mucilaginibacter ginsenosidivorax</name>
    <dbReference type="NCBI Taxonomy" id="862126"/>
    <lineage>
        <taxon>Bacteria</taxon>
        <taxon>Pseudomonadati</taxon>
        <taxon>Bacteroidota</taxon>
        <taxon>Sphingobacteriia</taxon>
        <taxon>Sphingobacteriales</taxon>
        <taxon>Sphingobacteriaceae</taxon>
        <taxon>Mucilaginibacter</taxon>
    </lineage>
</organism>
<dbReference type="Gene3D" id="4.10.320.10">
    <property type="entry name" value="E3-binding domain"/>
    <property type="match status" value="1"/>
</dbReference>
<gene>
    <name evidence="11" type="ORF">FSB76_31440</name>
</gene>
<proteinExistence type="inferred from homology"/>
<dbReference type="RefSeq" id="WP_147060632.1">
    <property type="nucleotide sequence ID" value="NZ_CP042437.1"/>
</dbReference>
<comment type="subunit">
    <text evidence="3">Forms a 24-polypeptide structural core with octahedral symmetry.</text>
</comment>
<dbReference type="KEGG" id="mgk:FSB76_31440"/>
<evidence type="ECO:0000313" key="12">
    <source>
        <dbReference type="Proteomes" id="UP000321362"/>
    </source>
</evidence>
<comment type="similarity">
    <text evidence="2 7">Belongs to the 2-oxoacid dehydrogenase family.</text>
</comment>
<dbReference type="InterPro" id="IPR003016">
    <property type="entry name" value="2-oxoA_DH_lipoyl-BS"/>
</dbReference>
<dbReference type="InterPro" id="IPR023213">
    <property type="entry name" value="CAT-like_dom_sf"/>
</dbReference>
<protein>
    <recommendedName>
        <fullName evidence="7">Dihydrolipoamide acetyltransferase component of pyruvate dehydrogenase complex</fullName>
        <ecNumber evidence="7">2.3.1.-</ecNumber>
    </recommendedName>
</protein>
<dbReference type="Pfam" id="PF02817">
    <property type="entry name" value="E3_binding"/>
    <property type="match status" value="1"/>
</dbReference>
<dbReference type="OrthoDB" id="9805770at2"/>
<dbReference type="GO" id="GO:0005737">
    <property type="term" value="C:cytoplasm"/>
    <property type="evidence" value="ECO:0007669"/>
    <property type="project" value="TreeGrafter"/>
</dbReference>
<dbReference type="GO" id="GO:0016407">
    <property type="term" value="F:acetyltransferase activity"/>
    <property type="evidence" value="ECO:0007669"/>
    <property type="project" value="TreeGrafter"/>
</dbReference>
<dbReference type="PROSITE" id="PS00189">
    <property type="entry name" value="LIPOYL"/>
    <property type="match status" value="1"/>
</dbReference>
<dbReference type="Gene3D" id="3.30.559.10">
    <property type="entry name" value="Chloramphenicol acetyltransferase-like domain"/>
    <property type="match status" value="1"/>
</dbReference>
<dbReference type="Pfam" id="PF00198">
    <property type="entry name" value="2-oxoacid_dh"/>
    <property type="match status" value="1"/>
</dbReference>
<feature type="domain" description="Lipoyl-binding" evidence="9">
    <location>
        <begin position="3"/>
        <end position="78"/>
    </location>
</feature>
<dbReference type="Proteomes" id="UP000321362">
    <property type="component" value="Chromosome"/>
</dbReference>
<evidence type="ECO:0000256" key="4">
    <source>
        <dbReference type="ARBA" id="ARBA00022679"/>
    </source>
</evidence>
<evidence type="ECO:0000256" key="6">
    <source>
        <dbReference type="ARBA" id="ARBA00023315"/>
    </source>
</evidence>
<evidence type="ECO:0000259" key="10">
    <source>
        <dbReference type="PROSITE" id="PS51826"/>
    </source>
</evidence>
<keyword evidence="6 7" id="KW-0012">Acyltransferase</keyword>
<dbReference type="InterPro" id="IPR004167">
    <property type="entry name" value="PSBD"/>
</dbReference>
<evidence type="ECO:0000256" key="7">
    <source>
        <dbReference type="RuleBase" id="RU003423"/>
    </source>
</evidence>
<name>A0A5B8W8Y5_9SPHI</name>
<dbReference type="FunFam" id="3.30.559.10:FF:000007">
    <property type="entry name" value="Dihydrolipoamide acetyltransferase component of pyruvate dehydrogenase complex"/>
    <property type="match status" value="1"/>
</dbReference>
<keyword evidence="5 7" id="KW-0450">Lipoyl</keyword>
<dbReference type="InterPro" id="IPR011053">
    <property type="entry name" value="Single_hybrid_motif"/>
</dbReference>
<dbReference type="PROSITE" id="PS50968">
    <property type="entry name" value="BIOTINYL_LIPOYL"/>
    <property type="match status" value="1"/>
</dbReference>
<evidence type="ECO:0000256" key="3">
    <source>
        <dbReference type="ARBA" id="ARBA00011484"/>
    </source>
</evidence>
<sequence length="576" mass="62396">MAKYQLLLPKMGESVAEATVIKWNKNPGDRVDADEAVMEIATDKVDSDVPSPVAGKLIEQLYQENDVVQVGAIIAIIETDEPETATAAPEAQLAPEVETTIPSIEVPHVAESAPVEESQTDFKEYTPFNEVRYDAPAPVIENQEVTEHQPDIATPVDIPGIAQLEPQAPSPYDQNFKGEGRFYSPLVRNIASQENISIDELDRIPGTGSEGRLTKDDLLSYIQYKNSPAAQKAEAPVQSFAPAESNTHSIVQPVAEAPETTVEPPNAVLPEESTISQPDTLNDVVTAEEPVAASPAPEPVKEPEVTAPPKAEPLAERVNASEPKVEAAQAKPTPSLSSVSGADEIIEMDRMRRLIADHMVMSKQTSPHVTSFVEADVTGLVLWREKVKGSFEKRENEKITFTPIFIEAVVKAIKDFPMINVTVNGTQIIKKAAINISMATALPSGNLIVPVIKKADELNLLGITKAVNDLANRARTGKLLPDDVRDGTFTITNVGSFGNVMGTPIINQPQVAILAVGTIKKKPAVIETPQGDVIAIRHMMFLSLSYDHRVVDGALGGSFVRRVADYLEKWDANRDI</sequence>